<proteinExistence type="predicted"/>
<dbReference type="Proteomes" id="UP001597183">
    <property type="component" value="Unassembled WGS sequence"/>
</dbReference>
<comment type="caution">
    <text evidence="1">The sequence shown here is derived from an EMBL/GenBank/DDBJ whole genome shotgun (WGS) entry which is preliminary data.</text>
</comment>
<evidence type="ECO:0000313" key="1">
    <source>
        <dbReference type="EMBL" id="MFD1366195.1"/>
    </source>
</evidence>
<reference evidence="2" key="1">
    <citation type="journal article" date="2019" name="Int. J. Syst. Evol. Microbiol.">
        <title>The Global Catalogue of Microorganisms (GCM) 10K type strain sequencing project: providing services to taxonomists for standard genome sequencing and annotation.</title>
        <authorList>
            <consortium name="The Broad Institute Genomics Platform"/>
            <consortium name="The Broad Institute Genome Sequencing Center for Infectious Disease"/>
            <person name="Wu L."/>
            <person name="Ma J."/>
        </authorList>
    </citation>
    <scope>NUCLEOTIDE SEQUENCE [LARGE SCALE GENOMIC DNA]</scope>
    <source>
        <strain evidence="2">CCM 7526</strain>
    </source>
</reference>
<organism evidence="1 2">
    <name type="scientific">Actinoplanes sichuanensis</name>
    <dbReference type="NCBI Taxonomy" id="512349"/>
    <lineage>
        <taxon>Bacteria</taxon>
        <taxon>Bacillati</taxon>
        <taxon>Actinomycetota</taxon>
        <taxon>Actinomycetes</taxon>
        <taxon>Micromonosporales</taxon>
        <taxon>Micromonosporaceae</taxon>
        <taxon>Actinoplanes</taxon>
    </lineage>
</organism>
<keyword evidence="2" id="KW-1185">Reference proteome</keyword>
<protein>
    <submittedName>
        <fullName evidence="1">Uncharacterized protein</fullName>
    </submittedName>
</protein>
<name>A0ABW4A7G1_9ACTN</name>
<sequence>MVAAVVQRLGKGSAGAVASLAVGAGDGWATPTAGNILVATANSDATVTMSTAGFTPGPSIIDGNGAYCWYKAAAGTESTITVTPGSSARTAMTVHELSGVSLPIDASNSSTIAGSNGTVTTAATVTTTGAGDFILAAALLHSYSGVSPSAPSWSNGFTNTLSPESSPIVSGDCKTFIGELIAGSAGSYSTVCSWTSVAGDRQHIILAFKASGGGAAGTLVIPRRPARGLVMR</sequence>
<dbReference type="EMBL" id="JBHTMK010000016">
    <property type="protein sequence ID" value="MFD1366195.1"/>
    <property type="molecule type" value="Genomic_DNA"/>
</dbReference>
<dbReference type="RefSeq" id="WP_317786523.1">
    <property type="nucleotide sequence ID" value="NZ_AP028461.1"/>
</dbReference>
<gene>
    <name evidence="1" type="ORF">ACFQ5G_12645</name>
</gene>
<evidence type="ECO:0000313" key="2">
    <source>
        <dbReference type="Proteomes" id="UP001597183"/>
    </source>
</evidence>
<accession>A0ABW4A7G1</accession>